<keyword evidence="1" id="KW-1185">Reference proteome</keyword>
<dbReference type="GO" id="GO:0061138">
    <property type="term" value="P:morphogenesis of a branching epithelium"/>
    <property type="evidence" value="ECO:0007669"/>
    <property type="project" value="InterPro"/>
</dbReference>
<dbReference type="AlphaFoldDB" id="A0A914RDQ2"/>
<dbReference type="PANTHER" id="PTHR16064:SF3">
    <property type="entry name" value="BTB_POZ DOMAIN-CONTAINING PROTEIN 7"/>
    <property type="match status" value="1"/>
</dbReference>
<accession>A0A914RDQ2</accession>
<protein>
    <submittedName>
        <fullName evidence="2">Uncharacterized protein</fullName>
    </submittedName>
</protein>
<reference evidence="2" key="1">
    <citation type="submission" date="2022-11" db="UniProtKB">
        <authorList>
            <consortium name="WormBaseParasite"/>
        </authorList>
    </citation>
    <scope>IDENTIFICATION</scope>
</reference>
<evidence type="ECO:0000313" key="1">
    <source>
        <dbReference type="Proteomes" id="UP000887564"/>
    </source>
</evidence>
<dbReference type="Proteomes" id="UP000887564">
    <property type="component" value="Unplaced"/>
</dbReference>
<proteinExistence type="predicted"/>
<sequence>MEEREPNLVASTTHSISRRGVRRSELDDVELRNILGSLLPLVRIDYILPPFHQSSLGSVLRSSLSTLTFGTTDSLLVFVRMDFICGSLQQLVLLQLGLLAQYSFGRTIPQRWWRARRRGVGEYNRPCSLNSAYKRGLLDRSPNADLLGQRYPDSRSPDVSPDAHWFDHSVPRRHPAGPRLLLPYITVTMRGVVSDRMRIALESTWAHVVNLTPEVVSEQMRALAYHMLVCSPEGCCCTEGDEGSKSTPFIAGCEIFRCSFSEIIHFVGGKEDRGDTTDKFGFGCYVN</sequence>
<organism evidence="1 2">
    <name type="scientific">Parascaris equorum</name>
    <name type="common">Equine roundworm</name>
    <dbReference type="NCBI Taxonomy" id="6256"/>
    <lineage>
        <taxon>Eukaryota</taxon>
        <taxon>Metazoa</taxon>
        <taxon>Ecdysozoa</taxon>
        <taxon>Nematoda</taxon>
        <taxon>Chromadorea</taxon>
        <taxon>Rhabditida</taxon>
        <taxon>Spirurina</taxon>
        <taxon>Ascaridomorpha</taxon>
        <taxon>Ascaridoidea</taxon>
        <taxon>Ascarididae</taxon>
        <taxon>Parascaris</taxon>
    </lineage>
</organism>
<evidence type="ECO:0000313" key="2">
    <source>
        <dbReference type="WBParaSite" id="PEQ_0000462801-mRNA-1"/>
    </source>
</evidence>
<dbReference type="PANTHER" id="PTHR16064">
    <property type="entry name" value="BTB POZ DOMAIN CONTAINING 7"/>
    <property type="match status" value="1"/>
</dbReference>
<dbReference type="WBParaSite" id="PEQ_0000462801-mRNA-1">
    <property type="protein sequence ID" value="PEQ_0000462801-mRNA-1"/>
    <property type="gene ID" value="PEQ_0000462801"/>
</dbReference>
<name>A0A914RDQ2_PAREQ</name>
<dbReference type="InterPro" id="IPR042345">
    <property type="entry name" value="Btbd7"/>
</dbReference>